<dbReference type="Proteomes" id="UP001143910">
    <property type="component" value="Unassembled WGS sequence"/>
</dbReference>
<name>A0ACC1MS24_9HYPO</name>
<reference evidence="1" key="1">
    <citation type="submission" date="2022-08" db="EMBL/GenBank/DDBJ databases">
        <title>Genome Sequence of Lecanicillium fungicola.</title>
        <authorList>
            <person name="Buettner E."/>
        </authorList>
    </citation>
    <scope>NUCLEOTIDE SEQUENCE</scope>
    <source>
        <strain evidence="1">Babe33</strain>
    </source>
</reference>
<proteinExistence type="predicted"/>
<evidence type="ECO:0000313" key="1">
    <source>
        <dbReference type="EMBL" id="KAJ2969629.1"/>
    </source>
</evidence>
<sequence>MRSTLLSVAALPLVAPALAFLDENLFVEQAGLVRFPLTGNEKALNKHLRRQQQTGLDNRQTGFFYTIDIQIGTPPQTVAVNFDTGSSELWVNPNCAKAADPAYCKTFGAFGTSSSWVDLHQNNTLRYGRGYADIEYGYDYVTVGSEFSTNWER</sequence>
<keyword evidence="2" id="KW-1185">Reference proteome</keyword>
<evidence type="ECO:0000313" key="2">
    <source>
        <dbReference type="Proteomes" id="UP001143910"/>
    </source>
</evidence>
<protein>
    <submittedName>
        <fullName evidence="1">Uncharacterized protein</fullName>
    </submittedName>
</protein>
<dbReference type="EMBL" id="JANJQO010001703">
    <property type="protein sequence ID" value="KAJ2969629.1"/>
    <property type="molecule type" value="Genomic_DNA"/>
</dbReference>
<organism evidence="1 2">
    <name type="scientific">Zarea fungicola</name>
    <dbReference type="NCBI Taxonomy" id="93591"/>
    <lineage>
        <taxon>Eukaryota</taxon>
        <taxon>Fungi</taxon>
        <taxon>Dikarya</taxon>
        <taxon>Ascomycota</taxon>
        <taxon>Pezizomycotina</taxon>
        <taxon>Sordariomycetes</taxon>
        <taxon>Hypocreomycetidae</taxon>
        <taxon>Hypocreales</taxon>
        <taxon>Cordycipitaceae</taxon>
        <taxon>Zarea</taxon>
    </lineage>
</organism>
<gene>
    <name evidence="1" type="ORF">NQ176_g8564</name>
</gene>
<accession>A0ACC1MS24</accession>
<comment type="caution">
    <text evidence="1">The sequence shown here is derived from an EMBL/GenBank/DDBJ whole genome shotgun (WGS) entry which is preliminary data.</text>
</comment>